<dbReference type="PANTHER" id="PTHR38459:SF1">
    <property type="entry name" value="PROPHAGE BACTOPRENOL-LINKED GLUCOSE TRANSLOCASE HOMOLOG"/>
    <property type="match status" value="1"/>
</dbReference>
<proteinExistence type="inferred from homology"/>
<evidence type="ECO:0000256" key="1">
    <source>
        <dbReference type="ARBA" id="ARBA00004141"/>
    </source>
</evidence>
<feature type="transmembrane region" description="Helical" evidence="7">
    <location>
        <begin position="132"/>
        <end position="152"/>
    </location>
</feature>
<reference evidence="9 10" key="1">
    <citation type="submission" date="2018-08" db="EMBL/GenBank/DDBJ databases">
        <title>Diversity &amp; Physiological Properties of Lignin-Decomposing Actinobacteria from Soil.</title>
        <authorList>
            <person name="Roh S.G."/>
            <person name="Kim S.B."/>
        </authorList>
    </citation>
    <scope>NUCLEOTIDE SEQUENCE [LARGE SCALE GENOMIC DNA]</scope>
    <source>
        <strain evidence="9 10">MMS17-GH009</strain>
    </source>
</reference>
<dbReference type="InterPro" id="IPR007267">
    <property type="entry name" value="GtrA_DPMS_TM"/>
</dbReference>
<comment type="similarity">
    <text evidence="2">Belongs to the GtrA family.</text>
</comment>
<accession>A0A372ZZM8</accession>
<dbReference type="GO" id="GO:0005886">
    <property type="term" value="C:plasma membrane"/>
    <property type="evidence" value="ECO:0007669"/>
    <property type="project" value="TreeGrafter"/>
</dbReference>
<comment type="caution">
    <text evidence="9">The sequence shown here is derived from an EMBL/GenBank/DDBJ whole genome shotgun (WGS) entry which is preliminary data.</text>
</comment>
<keyword evidence="10" id="KW-1185">Reference proteome</keyword>
<dbReference type="Proteomes" id="UP000263377">
    <property type="component" value="Unassembled WGS sequence"/>
</dbReference>
<evidence type="ECO:0000256" key="7">
    <source>
        <dbReference type="SAM" id="Phobius"/>
    </source>
</evidence>
<sequence>MPSPTQRALARVPERLRPFLVRHRRLVKFLLVGSGCFALTTVIDFELKFTVLEHKPVVALTVATVIGTVVSYVLNRRWAFRALRAGGRRREVLVFILVSAVAIAVNDVPLAVSRYLLDLREPYVDPLRQEVADFLSGMVVGTFVAMLFRYWAIRRWVFPPAGTAPAEPVPVPTTVPPEPGYAAPEMPRDVP</sequence>
<evidence type="ECO:0000313" key="10">
    <source>
        <dbReference type="Proteomes" id="UP000263377"/>
    </source>
</evidence>
<evidence type="ECO:0000256" key="3">
    <source>
        <dbReference type="ARBA" id="ARBA00022692"/>
    </source>
</evidence>
<evidence type="ECO:0000313" key="9">
    <source>
        <dbReference type="EMBL" id="RGD61348.1"/>
    </source>
</evidence>
<dbReference type="AlphaFoldDB" id="A0A372ZZM8"/>
<dbReference type="RefSeq" id="WP_117489509.1">
    <property type="nucleotide sequence ID" value="NZ_QVIG01000001.1"/>
</dbReference>
<feature type="transmembrane region" description="Helical" evidence="7">
    <location>
        <begin position="26"/>
        <end position="45"/>
    </location>
</feature>
<evidence type="ECO:0000259" key="8">
    <source>
        <dbReference type="Pfam" id="PF04138"/>
    </source>
</evidence>
<feature type="compositionally biased region" description="Pro residues" evidence="6">
    <location>
        <begin position="168"/>
        <end position="179"/>
    </location>
</feature>
<protein>
    <submittedName>
        <fullName evidence="9">GtrA family protein</fullName>
    </submittedName>
</protein>
<keyword evidence="4 7" id="KW-1133">Transmembrane helix</keyword>
<keyword evidence="5 7" id="KW-0472">Membrane</keyword>
<feature type="transmembrane region" description="Helical" evidence="7">
    <location>
        <begin position="94"/>
        <end position="112"/>
    </location>
</feature>
<dbReference type="GO" id="GO:0000271">
    <property type="term" value="P:polysaccharide biosynthetic process"/>
    <property type="evidence" value="ECO:0007669"/>
    <property type="project" value="InterPro"/>
</dbReference>
<evidence type="ECO:0000256" key="5">
    <source>
        <dbReference type="ARBA" id="ARBA00023136"/>
    </source>
</evidence>
<organism evidence="9 10">
    <name type="scientific">Kitasatospora xanthocidica</name>
    <dbReference type="NCBI Taxonomy" id="83382"/>
    <lineage>
        <taxon>Bacteria</taxon>
        <taxon>Bacillati</taxon>
        <taxon>Actinomycetota</taxon>
        <taxon>Actinomycetes</taxon>
        <taxon>Kitasatosporales</taxon>
        <taxon>Streptomycetaceae</taxon>
        <taxon>Kitasatospora</taxon>
    </lineage>
</organism>
<comment type="subcellular location">
    <subcellularLocation>
        <location evidence="1">Membrane</location>
        <topology evidence="1">Multi-pass membrane protein</topology>
    </subcellularLocation>
</comment>
<dbReference type="Pfam" id="PF04138">
    <property type="entry name" value="GtrA_DPMS_TM"/>
    <property type="match status" value="1"/>
</dbReference>
<keyword evidence="3 7" id="KW-0812">Transmembrane</keyword>
<evidence type="ECO:0000256" key="4">
    <source>
        <dbReference type="ARBA" id="ARBA00022989"/>
    </source>
</evidence>
<dbReference type="EMBL" id="QVIG01000001">
    <property type="protein sequence ID" value="RGD61348.1"/>
    <property type="molecule type" value="Genomic_DNA"/>
</dbReference>
<feature type="region of interest" description="Disordered" evidence="6">
    <location>
        <begin position="168"/>
        <end position="191"/>
    </location>
</feature>
<evidence type="ECO:0000256" key="2">
    <source>
        <dbReference type="ARBA" id="ARBA00009399"/>
    </source>
</evidence>
<feature type="transmembrane region" description="Helical" evidence="7">
    <location>
        <begin position="57"/>
        <end position="74"/>
    </location>
</feature>
<dbReference type="PANTHER" id="PTHR38459">
    <property type="entry name" value="PROPHAGE BACTOPRENOL-LINKED GLUCOSE TRANSLOCASE HOMOLOG"/>
    <property type="match status" value="1"/>
</dbReference>
<dbReference type="InterPro" id="IPR051401">
    <property type="entry name" value="GtrA_CellWall_Glycosyl"/>
</dbReference>
<feature type="domain" description="GtrA/DPMS transmembrane" evidence="8">
    <location>
        <begin position="28"/>
        <end position="158"/>
    </location>
</feature>
<name>A0A372ZZM8_9ACTN</name>
<gene>
    <name evidence="9" type="ORF">DR950_29505</name>
</gene>
<evidence type="ECO:0000256" key="6">
    <source>
        <dbReference type="SAM" id="MobiDB-lite"/>
    </source>
</evidence>